<evidence type="ECO:0000313" key="8">
    <source>
        <dbReference type="RefSeq" id="XP_021004724.1"/>
    </source>
</evidence>
<dbReference type="KEGG" id="mcal:110283655"/>
<evidence type="ECO:0000313" key="11">
    <source>
        <dbReference type="RefSeq" id="XP_029327312.1"/>
    </source>
</evidence>
<dbReference type="PANTHER" id="PTHR11935">
    <property type="entry name" value="BETA LACTAMASE DOMAIN"/>
    <property type="match status" value="1"/>
</dbReference>
<dbReference type="SMART" id="SM00849">
    <property type="entry name" value="Lactamase_B"/>
    <property type="match status" value="1"/>
</dbReference>
<sequence length="310" mass="34142">MKVKVIPVLEDNYMYLIIEEHTREAVAVDVAVAERLLEVAGREGVSLTTVLSTHHHWDHTRGNAELAHMLPGLAVMGADERICALTRRLEHGEGLQFGAIHVRCLLTPGHTSGHMSYFLWEDECPDPPALFSGTAQPGLIYLPNSTVPSLPPSDPLCSLGDALSVAGCGWHLEDTAQQMYQSLAKTLGTLPPQTKVFCGHEHTLSNLEFAQKVEPCNEHVQAKLSWAQDRDDADVPTVPSTLGEELMYNPFLRVTEDAVRAFTGQVAPAQVLEALCRERARFQLAVEPPQPQVRALLALQWGLLSTHQEK</sequence>
<keyword evidence="4" id="KW-0378">Hydrolase</keyword>
<accession>A0A6P7QFP4</accession>
<dbReference type="SUPFAM" id="SSF56281">
    <property type="entry name" value="Metallo-hydrolase/oxidoreductase"/>
    <property type="match status" value="1"/>
</dbReference>
<dbReference type="CTD" id="84264"/>
<gene>
    <name evidence="8 9 10 11" type="primary">Haghl</name>
</gene>
<protein>
    <submittedName>
        <fullName evidence="8 9">Hydroxyacylglutathione hydrolase-like protein isoform X1</fullName>
    </submittedName>
</protein>
<comment type="similarity">
    <text evidence="2">Belongs to the metallo-beta-lactamase superfamily. Glyoxalase II family.</text>
</comment>
<dbReference type="InterPro" id="IPR036866">
    <property type="entry name" value="RibonucZ/Hydroxyglut_hydro"/>
</dbReference>
<evidence type="ECO:0000313" key="9">
    <source>
        <dbReference type="RefSeq" id="XP_029327310.1"/>
    </source>
</evidence>
<dbReference type="AlphaFoldDB" id="A0A6P7QFP4"/>
<reference evidence="8 9" key="1">
    <citation type="submission" date="2025-04" db="UniProtKB">
        <authorList>
            <consortium name="RefSeq"/>
        </authorList>
    </citation>
    <scope>IDENTIFICATION</scope>
</reference>
<dbReference type="PANTHER" id="PTHR11935:SF77">
    <property type="entry name" value="HYDROXYACYLGLUTATHIONE HYDROLASE-LIKE PROTEIN"/>
    <property type="match status" value="1"/>
</dbReference>
<dbReference type="InterPro" id="IPR001279">
    <property type="entry name" value="Metallo-B-lactamas"/>
</dbReference>
<evidence type="ECO:0000256" key="2">
    <source>
        <dbReference type="ARBA" id="ARBA00006759"/>
    </source>
</evidence>
<evidence type="ECO:0000256" key="3">
    <source>
        <dbReference type="ARBA" id="ARBA00022723"/>
    </source>
</evidence>
<keyword evidence="5" id="KW-0862">Zinc</keyword>
<evidence type="ECO:0000313" key="10">
    <source>
        <dbReference type="RefSeq" id="XP_029327311.1"/>
    </source>
</evidence>
<dbReference type="Pfam" id="PF16123">
    <property type="entry name" value="HAGH_C"/>
    <property type="match status" value="1"/>
</dbReference>
<dbReference type="InterPro" id="IPR032282">
    <property type="entry name" value="HAGH_C"/>
</dbReference>
<evidence type="ECO:0000259" key="6">
    <source>
        <dbReference type="SMART" id="SM00849"/>
    </source>
</evidence>
<dbReference type="HAMAP" id="MF_01374">
    <property type="entry name" value="Glyoxalase_2"/>
    <property type="match status" value="1"/>
</dbReference>
<dbReference type="CDD" id="cd07723">
    <property type="entry name" value="hydroxyacylglutathione_hydrolase_MBL-fold"/>
    <property type="match status" value="1"/>
</dbReference>
<evidence type="ECO:0000256" key="5">
    <source>
        <dbReference type="ARBA" id="ARBA00022833"/>
    </source>
</evidence>
<dbReference type="GO" id="GO:0046872">
    <property type="term" value="F:metal ion binding"/>
    <property type="evidence" value="ECO:0007669"/>
    <property type="project" value="UniProtKB-KW"/>
</dbReference>
<dbReference type="GO" id="GO:0019243">
    <property type="term" value="P:methylglyoxal catabolic process to D-lactate via S-lactoyl-glutathione"/>
    <property type="evidence" value="ECO:0007669"/>
    <property type="project" value="InterPro"/>
</dbReference>
<keyword evidence="3" id="KW-0479">Metal-binding</keyword>
<evidence type="ECO:0000256" key="4">
    <source>
        <dbReference type="ARBA" id="ARBA00022801"/>
    </source>
</evidence>
<dbReference type="Gene3D" id="3.60.15.10">
    <property type="entry name" value="Ribonuclease Z/Hydroxyacylglutathione hydrolase-like"/>
    <property type="match status" value="2"/>
</dbReference>
<name>A0A6P7QFP4_MUSCR</name>
<dbReference type="GO" id="GO:0004416">
    <property type="term" value="F:hydroxyacylglutathione hydrolase activity"/>
    <property type="evidence" value="ECO:0007669"/>
    <property type="project" value="InterPro"/>
</dbReference>
<evidence type="ECO:0000313" key="7">
    <source>
        <dbReference type="Proteomes" id="UP000515126"/>
    </source>
</evidence>
<feature type="domain" description="Metallo-beta-lactamase" evidence="6">
    <location>
        <begin position="11"/>
        <end position="200"/>
    </location>
</feature>
<keyword evidence="7" id="KW-1185">Reference proteome</keyword>
<dbReference type="Proteomes" id="UP000515126">
    <property type="component" value="Chromosome 17"/>
</dbReference>
<comment type="cofactor">
    <cofactor evidence="1">
        <name>Zn(2+)</name>
        <dbReference type="ChEBI" id="CHEBI:29105"/>
    </cofactor>
</comment>
<dbReference type="RefSeq" id="XP_029327310.1">
    <property type="nucleotide sequence ID" value="XM_029471450.1"/>
</dbReference>
<evidence type="ECO:0000256" key="1">
    <source>
        <dbReference type="ARBA" id="ARBA00001947"/>
    </source>
</evidence>
<dbReference type="RefSeq" id="XP_029327311.1">
    <property type="nucleotide sequence ID" value="XM_029471451.1"/>
</dbReference>
<dbReference type="InterPro" id="IPR035680">
    <property type="entry name" value="Clx_II_MBL"/>
</dbReference>
<proteinExistence type="inferred from homology"/>
<dbReference type="InterPro" id="IPR017782">
    <property type="entry name" value="Hydroxyacylglutathione_Hdrlase"/>
</dbReference>
<organism evidence="7 11">
    <name type="scientific">Mus caroli</name>
    <name type="common">Ryukyu mouse</name>
    <name type="synonym">Ricefield mouse</name>
    <dbReference type="NCBI Taxonomy" id="10089"/>
    <lineage>
        <taxon>Eukaryota</taxon>
        <taxon>Metazoa</taxon>
        <taxon>Chordata</taxon>
        <taxon>Craniata</taxon>
        <taxon>Vertebrata</taxon>
        <taxon>Euteleostomi</taxon>
        <taxon>Mammalia</taxon>
        <taxon>Eutheria</taxon>
        <taxon>Euarchontoglires</taxon>
        <taxon>Glires</taxon>
        <taxon>Rodentia</taxon>
        <taxon>Myomorpha</taxon>
        <taxon>Muroidea</taxon>
        <taxon>Muridae</taxon>
        <taxon>Murinae</taxon>
        <taxon>Mus</taxon>
        <taxon>Mus</taxon>
    </lineage>
</organism>
<dbReference type="RefSeq" id="XP_021004724.1">
    <property type="nucleotide sequence ID" value="XM_021149065.2"/>
</dbReference>
<dbReference type="GeneID" id="110283655"/>
<dbReference type="RefSeq" id="XP_029327312.1">
    <property type="nucleotide sequence ID" value="XM_029471452.1"/>
</dbReference>